<dbReference type="PANTHER" id="PTHR30050">
    <property type="entry name" value="CHROMOSOMAL REPLICATION INITIATOR PROTEIN DNAA"/>
    <property type="match status" value="1"/>
</dbReference>
<feature type="domain" description="AAA+ ATPase" evidence="1">
    <location>
        <begin position="187"/>
        <end position="311"/>
    </location>
</feature>
<accession>A0A2N0UMS4</accession>
<dbReference type="PANTHER" id="PTHR30050:SF4">
    <property type="entry name" value="ATP-BINDING PROTEIN RV3427C IN INSERTION SEQUENCE-RELATED"/>
    <property type="match status" value="1"/>
</dbReference>
<comment type="caution">
    <text evidence="2">The sequence shown here is derived from an EMBL/GenBank/DDBJ whole genome shotgun (WGS) entry which is preliminary data.</text>
</comment>
<dbReference type="Pfam" id="PF01695">
    <property type="entry name" value="IstB_IS21"/>
    <property type="match status" value="1"/>
</dbReference>
<dbReference type="CDD" id="cd00009">
    <property type="entry name" value="AAA"/>
    <property type="match status" value="1"/>
</dbReference>
<dbReference type="InterPro" id="IPR003593">
    <property type="entry name" value="AAA+_ATPase"/>
</dbReference>
<name>A0A2N0UMS4_9FIRM</name>
<dbReference type="InterPro" id="IPR002611">
    <property type="entry name" value="IstB_ATP-bd"/>
</dbReference>
<dbReference type="GO" id="GO:0006260">
    <property type="term" value="P:DNA replication"/>
    <property type="evidence" value="ECO:0007669"/>
    <property type="project" value="TreeGrafter"/>
</dbReference>
<evidence type="ECO:0000259" key="1">
    <source>
        <dbReference type="SMART" id="SM00382"/>
    </source>
</evidence>
<dbReference type="SUPFAM" id="SSF52540">
    <property type="entry name" value="P-loop containing nucleoside triphosphate hydrolases"/>
    <property type="match status" value="1"/>
</dbReference>
<sequence length="328" mass="37345">MGYSNSVYKAASDILHERRLNAEKAAERRKEEVYERFPRVKELEKQISMSGIKTARAVLAGGDVKVEVEKLRDKDLAMQAEVKRILTDNGYPANYFEPKYFCKKCEDKGYYDINGKTVRCSCMKSALISCACAELNRYAPLSLSTFESFNLDYYDKTVDPELKLSNYDLMSRVFNFCQNYAEKFNEHSKSILMKGATGLGKTHLSLAIANEVIKKGYGVIYASAPSLVSKLEKNYFSNNDDDSAFSILVDCDLLIIDDLGTEFHSQFGVSQFYNIFNSRMLSNKPIIINTNLSVKELENNYSQRFVSRICGNAQQLNFKGKDIRAIRR</sequence>
<dbReference type="InterPro" id="IPR027417">
    <property type="entry name" value="P-loop_NTPase"/>
</dbReference>
<evidence type="ECO:0000313" key="2">
    <source>
        <dbReference type="EMBL" id="PKD28264.1"/>
    </source>
</evidence>
<dbReference type="Proteomes" id="UP000233425">
    <property type="component" value="Unassembled WGS sequence"/>
</dbReference>
<dbReference type="EMBL" id="NNSR01000063">
    <property type="protein sequence ID" value="PKD28264.1"/>
    <property type="molecule type" value="Genomic_DNA"/>
</dbReference>
<gene>
    <name evidence="2" type="primary">dnaC_2</name>
    <name evidence="2" type="ORF">RBATCC27255_01318</name>
</gene>
<dbReference type="SMART" id="SM00382">
    <property type="entry name" value="AAA"/>
    <property type="match status" value="1"/>
</dbReference>
<proteinExistence type="predicted"/>
<organism evidence="2 3">
    <name type="scientific">Ruminococcus bromii</name>
    <dbReference type="NCBI Taxonomy" id="40518"/>
    <lineage>
        <taxon>Bacteria</taxon>
        <taxon>Bacillati</taxon>
        <taxon>Bacillota</taxon>
        <taxon>Clostridia</taxon>
        <taxon>Eubacteriales</taxon>
        <taxon>Oscillospiraceae</taxon>
        <taxon>Ruminococcus</taxon>
    </lineage>
</organism>
<evidence type="ECO:0000313" key="3">
    <source>
        <dbReference type="Proteomes" id="UP000233425"/>
    </source>
</evidence>
<dbReference type="RefSeq" id="WP_101029301.1">
    <property type="nucleotide sequence ID" value="NZ_CABMMZ010000063.1"/>
</dbReference>
<reference evidence="2" key="1">
    <citation type="journal article" date="2018" name="Environ. Microbiol.">
        <title>Sporulation capability and amylosome conservation among diverse human colonic and rumen isolates of the keystone starch-degrader Ruminococcus bromii.</title>
        <authorList>
            <person name="Mukhopadhya I."/>
            <person name="Morais S."/>
            <person name="Laverde-Gomez J."/>
            <person name="Sheridan P.O."/>
            <person name="Walker A.W."/>
            <person name="Kelly W."/>
            <person name="Klieve A.V."/>
            <person name="Ouwerkerk D."/>
            <person name="Duncan S.H."/>
            <person name="Louis P."/>
            <person name="Koropatkin N."/>
            <person name="Cockburn D."/>
            <person name="Kibler R."/>
            <person name="Cooper P.J."/>
            <person name="Sandoval C."/>
            <person name="Crost E."/>
            <person name="Juge N."/>
            <person name="Bayer E.A."/>
            <person name="Flint H.J."/>
        </authorList>
    </citation>
    <scope>NUCLEOTIDE SEQUENCE [LARGE SCALE GENOMIC DNA]</scope>
    <source>
        <strain evidence="2">ATCC 27255</strain>
    </source>
</reference>
<dbReference type="AlphaFoldDB" id="A0A2N0UMS4"/>
<protein>
    <submittedName>
        <fullName evidence="2">DNA replication protein DnaC</fullName>
    </submittedName>
</protein>
<dbReference type="Gene3D" id="3.40.50.300">
    <property type="entry name" value="P-loop containing nucleotide triphosphate hydrolases"/>
    <property type="match status" value="1"/>
</dbReference>
<dbReference type="GO" id="GO:0005524">
    <property type="term" value="F:ATP binding"/>
    <property type="evidence" value="ECO:0007669"/>
    <property type="project" value="InterPro"/>
</dbReference>
<keyword evidence="3" id="KW-1185">Reference proteome</keyword>
<dbReference type="NCBIfam" id="NF005304">
    <property type="entry name" value="PRK06835.1"/>
    <property type="match status" value="1"/>
</dbReference>